<feature type="region of interest" description="Disordered" evidence="1">
    <location>
        <begin position="393"/>
        <end position="458"/>
    </location>
</feature>
<name>A0A2X0N0Y9_9BASI</name>
<protein>
    <submittedName>
        <fullName evidence="2">BQ5605_C007g04361 protein</fullName>
    </submittedName>
</protein>
<feature type="compositionally biased region" description="Low complexity" evidence="1">
    <location>
        <begin position="432"/>
        <end position="448"/>
    </location>
</feature>
<gene>
    <name evidence="2" type="primary">BQ5605_C007g04361</name>
    <name evidence="2" type="ORF">BQ5605_C007G04361</name>
</gene>
<evidence type="ECO:0000313" key="3">
    <source>
        <dbReference type="Proteomes" id="UP000249464"/>
    </source>
</evidence>
<dbReference type="Proteomes" id="UP000249464">
    <property type="component" value="Unassembled WGS sequence"/>
</dbReference>
<dbReference type="AlphaFoldDB" id="A0A2X0N0Y9"/>
<keyword evidence="3" id="KW-1185">Reference proteome</keyword>
<sequence length="458" mass="52795">MAPRATEGERAWLDIDSHLIDLIRDESGQWRVRCELCNKHYKLPGGYRSLDGPTVAPEHAHEAKRNLKKKSFVYTSARSIRLRSTYRSSVGRQYTRSRTAVVAKVERSPRSFGHLKKRYRRQLQAKLDMLEAPGKADRARHDEWAAERARRLVMEPKDIMTQDPIPEDVENFDYEVREEIDYVMWPVWDEWAGYKGNGRLPRSLLTVLIHWRNVLFDAYDNQKRKRGGGTARVLKEYRTRIQDFDDILARIFTVPVDIAAEHEELRLFSEILSPLYQECQRPLPEDDVRTDEDQEGSDRLLRWIRKAYRPFLGKRVPDDYRDQLESEHRTWQAALRPFATTVLVHVPEPPKPPTDADLEPERKKIWDSWIVECAHMWLALSSKQRDAYCWMRKKGSGGEGAASTSGAREEDAISEHSSATGQHSDHGSAAGSEAESNLSTLSELTSLSELERGLDTGT</sequence>
<reference evidence="2 3" key="1">
    <citation type="submission" date="2016-11" db="EMBL/GenBank/DDBJ databases">
        <authorList>
            <person name="Jaros S."/>
            <person name="Januszkiewicz K."/>
            <person name="Wedrychowicz H."/>
        </authorList>
    </citation>
    <scope>NUCLEOTIDE SEQUENCE [LARGE SCALE GENOMIC DNA]</scope>
</reference>
<organism evidence="2 3">
    <name type="scientific">Microbotryum silenes-dioicae</name>
    <dbReference type="NCBI Taxonomy" id="796604"/>
    <lineage>
        <taxon>Eukaryota</taxon>
        <taxon>Fungi</taxon>
        <taxon>Dikarya</taxon>
        <taxon>Basidiomycota</taxon>
        <taxon>Pucciniomycotina</taxon>
        <taxon>Microbotryomycetes</taxon>
        <taxon>Microbotryales</taxon>
        <taxon>Microbotryaceae</taxon>
        <taxon>Microbotryum</taxon>
    </lineage>
</organism>
<proteinExistence type="predicted"/>
<accession>A0A2X0N0Y9</accession>
<evidence type="ECO:0000256" key="1">
    <source>
        <dbReference type="SAM" id="MobiDB-lite"/>
    </source>
</evidence>
<evidence type="ECO:0000313" key="2">
    <source>
        <dbReference type="EMBL" id="SGY59917.1"/>
    </source>
</evidence>
<dbReference type="EMBL" id="FQNC01000045">
    <property type="protein sequence ID" value="SGY59917.1"/>
    <property type="molecule type" value="Genomic_DNA"/>
</dbReference>
<feature type="compositionally biased region" description="Basic and acidic residues" evidence="1">
    <location>
        <begin position="449"/>
        <end position="458"/>
    </location>
</feature>